<evidence type="ECO:0000313" key="2">
    <source>
        <dbReference type="Proteomes" id="UP001409585"/>
    </source>
</evidence>
<keyword evidence="2" id="KW-1185">Reference proteome</keyword>
<reference evidence="2" key="1">
    <citation type="journal article" date="2019" name="Int. J. Syst. Evol. Microbiol.">
        <title>The Global Catalogue of Microorganisms (GCM) 10K type strain sequencing project: providing services to taxonomists for standard genome sequencing and annotation.</title>
        <authorList>
            <consortium name="The Broad Institute Genomics Platform"/>
            <consortium name="The Broad Institute Genome Sequencing Center for Infectious Disease"/>
            <person name="Wu L."/>
            <person name="Ma J."/>
        </authorList>
    </citation>
    <scope>NUCLEOTIDE SEQUENCE [LARGE SCALE GENOMIC DNA]</scope>
    <source>
        <strain evidence="2">JCM 19134</strain>
    </source>
</reference>
<comment type="caution">
    <text evidence="1">The sequence shown here is derived from an EMBL/GenBank/DDBJ whole genome shotgun (WGS) entry which is preliminary data.</text>
</comment>
<name>A0AAV3U2G0_9ALTE</name>
<dbReference type="RefSeq" id="WP_345421466.1">
    <property type="nucleotide sequence ID" value="NZ_AP031496.1"/>
</dbReference>
<evidence type="ECO:0000313" key="1">
    <source>
        <dbReference type="EMBL" id="GAA4942655.1"/>
    </source>
</evidence>
<dbReference type="EMBL" id="BAABLX010000016">
    <property type="protein sequence ID" value="GAA4942655.1"/>
    <property type="molecule type" value="Genomic_DNA"/>
</dbReference>
<gene>
    <name evidence="1" type="ORF">GCM10025791_21500</name>
</gene>
<organism evidence="1 2">
    <name type="scientific">Halioxenophilus aromaticivorans</name>
    <dbReference type="NCBI Taxonomy" id="1306992"/>
    <lineage>
        <taxon>Bacteria</taxon>
        <taxon>Pseudomonadati</taxon>
        <taxon>Pseudomonadota</taxon>
        <taxon>Gammaproteobacteria</taxon>
        <taxon>Alteromonadales</taxon>
        <taxon>Alteromonadaceae</taxon>
        <taxon>Halioxenophilus</taxon>
    </lineage>
</organism>
<dbReference type="AlphaFoldDB" id="A0AAV3U2G0"/>
<protein>
    <submittedName>
        <fullName evidence="1">Uncharacterized protein</fullName>
    </submittedName>
</protein>
<dbReference type="Proteomes" id="UP001409585">
    <property type="component" value="Unassembled WGS sequence"/>
</dbReference>
<accession>A0AAV3U2G0</accession>
<sequence length="69" mass="8083">MKEPKLPVNVDQQLSQLTRYKVQSEIISLQRQLERISVDTNTVDFALLETFKEMIHSRRQLLSSLRPSV</sequence>
<proteinExistence type="predicted"/>